<dbReference type="GO" id="GO:0005737">
    <property type="term" value="C:cytoplasm"/>
    <property type="evidence" value="ECO:0007669"/>
    <property type="project" value="TreeGrafter"/>
</dbReference>
<accession>A0A1J3JKT0</accession>
<gene>
    <name evidence="2" type="ORF">MP_TR26888_c0_g1_i1_g.79993</name>
</gene>
<name>A0A1J3JKT0_NOCCA</name>
<sequence>MPILKPQLNHQLEKEIRYTWIGHSTAVIQVGQDNLLIDPVFSDRCFPSNYVGPKRYRKPACTVADLKKIDLVLVSHDHYDHLDEVALSELHKLYKPTFIAGLGSK</sequence>
<dbReference type="Gene3D" id="3.60.15.10">
    <property type="entry name" value="Ribonuclease Z/Hydroxyacylglutathione hydrolase-like"/>
    <property type="match status" value="1"/>
</dbReference>
<feature type="domain" description="Metallo-beta-lactamase" evidence="1">
    <location>
        <begin position="34"/>
        <end position="91"/>
    </location>
</feature>
<protein>
    <submittedName>
        <fullName evidence="2">N-acyl-phosphatidylethanolamine-hydrolyzing phospholipase D</fullName>
    </submittedName>
</protein>
<dbReference type="PANTHER" id="PTHR15032">
    <property type="entry name" value="N-ACYL-PHOSPHATIDYLETHANOLAMINE-HYDROLYZING PHOSPHOLIPASE D"/>
    <property type="match status" value="1"/>
</dbReference>
<evidence type="ECO:0000313" key="2">
    <source>
        <dbReference type="EMBL" id="JAU93086.1"/>
    </source>
</evidence>
<evidence type="ECO:0000259" key="1">
    <source>
        <dbReference type="Pfam" id="PF12706"/>
    </source>
</evidence>
<dbReference type="AlphaFoldDB" id="A0A1J3JKT0"/>
<organism evidence="2">
    <name type="scientific">Noccaea caerulescens</name>
    <name type="common">Alpine penny-cress</name>
    <name type="synonym">Thlaspi caerulescens</name>
    <dbReference type="NCBI Taxonomy" id="107243"/>
    <lineage>
        <taxon>Eukaryota</taxon>
        <taxon>Viridiplantae</taxon>
        <taxon>Streptophyta</taxon>
        <taxon>Embryophyta</taxon>
        <taxon>Tracheophyta</taxon>
        <taxon>Spermatophyta</taxon>
        <taxon>Magnoliopsida</taxon>
        <taxon>eudicotyledons</taxon>
        <taxon>Gunneridae</taxon>
        <taxon>Pentapetalae</taxon>
        <taxon>rosids</taxon>
        <taxon>malvids</taxon>
        <taxon>Brassicales</taxon>
        <taxon>Brassicaceae</taxon>
        <taxon>Coluteocarpeae</taxon>
        <taxon>Noccaea</taxon>
    </lineage>
</organism>
<dbReference type="SUPFAM" id="SSF56281">
    <property type="entry name" value="Metallo-hydrolase/oxidoreductase"/>
    <property type="match status" value="1"/>
</dbReference>
<dbReference type="Pfam" id="PF12706">
    <property type="entry name" value="Lactamase_B_2"/>
    <property type="match status" value="1"/>
</dbReference>
<reference evidence="2" key="1">
    <citation type="submission" date="2016-07" db="EMBL/GenBank/DDBJ databases">
        <title>De novo transcriptome assembly of four accessions of the metal hyperaccumulator plant Noccaea caerulescens.</title>
        <authorList>
            <person name="Blande D."/>
            <person name="Halimaa P."/>
            <person name="Tervahauta A.I."/>
            <person name="Aarts M.G."/>
            <person name="Karenlampi S.O."/>
        </authorList>
    </citation>
    <scope>NUCLEOTIDE SEQUENCE</scope>
</reference>
<dbReference type="InterPro" id="IPR036866">
    <property type="entry name" value="RibonucZ/Hydroxyglut_hydro"/>
</dbReference>
<dbReference type="PANTHER" id="PTHR15032:SF4">
    <property type="entry name" value="N-ACYL-PHOSPHATIDYLETHANOLAMINE-HYDROLYZING PHOSPHOLIPASE D"/>
    <property type="match status" value="1"/>
</dbReference>
<proteinExistence type="predicted"/>
<dbReference type="InterPro" id="IPR001279">
    <property type="entry name" value="Metallo-B-lactamas"/>
</dbReference>
<dbReference type="EMBL" id="GEVM01012852">
    <property type="protein sequence ID" value="JAU93086.1"/>
    <property type="molecule type" value="Transcribed_RNA"/>
</dbReference>